<dbReference type="Proteomes" id="UP001321786">
    <property type="component" value="Chromosome"/>
</dbReference>
<accession>A0AAU9E6R3</accession>
<dbReference type="InterPro" id="IPR015422">
    <property type="entry name" value="PyrdxlP-dep_Trfase_small"/>
</dbReference>
<dbReference type="Gene3D" id="3.90.1150.10">
    <property type="entry name" value="Aspartate Aminotransferase, domain 1"/>
    <property type="match status" value="1"/>
</dbReference>
<dbReference type="PANTHER" id="PTHR42790">
    <property type="entry name" value="AMINOTRANSFERASE"/>
    <property type="match status" value="1"/>
</dbReference>
<dbReference type="GO" id="GO:0008483">
    <property type="term" value="F:transaminase activity"/>
    <property type="evidence" value="ECO:0007669"/>
    <property type="project" value="UniProtKB-KW"/>
</dbReference>
<dbReference type="GO" id="GO:1901605">
    <property type="term" value="P:alpha-amino acid metabolic process"/>
    <property type="evidence" value="ECO:0007669"/>
    <property type="project" value="TreeGrafter"/>
</dbReference>
<evidence type="ECO:0000313" key="8">
    <source>
        <dbReference type="EMBL" id="BEP30414.1"/>
    </source>
</evidence>
<dbReference type="SUPFAM" id="SSF53383">
    <property type="entry name" value="PLP-dependent transferases"/>
    <property type="match status" value="1"/>
</dbReference>
<keyword evidence="5" id="KW-0808">Transferase</keyword>
<evidence type="ECO:0000256" key="4">
    <source>
        <dbReference type="ARBA" id="ARBA00022576"/>
    </source>
</evidence>
<organism evidence="8 9">
    <name type="scientific">Helicovermis profundi</name>
    <dbReference type="NCBI Taxonomy" id="3065157"/>
    <lineage>
        <taxon>Bacteria</taxon>
        <taxon>Bacillati</taxon>
        <taxon>Bacillota</taxon>
        <taxon>Clostridia</taxon>
        <taxon>Helicovermis</taxon>
    </lineage>
</organism>
<dbReference type="InterPro" id="IPR050859">
    <property type="entry name" value="Class-I_PLP-dep_aminotransf"/>
</dbReference>
<dbReference type="KEGG" id="hprf:HLPR_27450"/>
<evidence type="ECO:0000259" key="7">
    <source>
        <dbReference type="Pfam" id="PF00155"/>
    </source>
</evidence>
<protein>
    <submittedName>
        <fullName evidence="8">PLP-dependent aminotransferase family protein</fullName>
    </submittedName>
</protein>
<dbReference type="PANTHER" id="PTHR42790:SF19">
    <property type="entry name" value="KYNURENINE_ALPHA-AMINOADIPATE AMINOTRANSFERASE, MITOCHONDRIAL"/>
    <property type="match status" value="1"/>
</dbReference>
<feature type="domain" description="Aminotransferase class I/classII large" evidence="7">
    <location>
        <begin position="43"/>
        <end position="385"/>
    </location>
</feature>
<proteinExistence type="inferred from homology"/>
<dbReference type="Pfam" id="PF00155">
    <property type="entry name" value="Aminotran_1_2"/>
    <property type="match status" value="1"/>
</dbReference>
<dbReference type="InterPro" id="IPR015421">
    <property type="entry name" value="PyrdxlP-dep_Trfase_major"/>
</dbReference>
<evidence type="ECO:0000256" key="3">
    <source>
        <dbReference type="ARBA" id="ARBA00011738"/>
    </source>
</evidence>
<evidence type="ECO:0000256" key="6">
    <source>
        <dbReference type="ARBA" id="ARBA00022898"/>
    </source>
</evidence>
<dbReference type="InterPro" id="IPR004839">
    <property type="entry name" value="Aminotransferase_I/II_large"/>
</dbReference>
<keyword evidence="9" id="KW-1185">Reference proteome</keyword>
<comment type="similarity">
    <text evidence="2">Belongs to the class-I pyridoxal-phosphate-dependent aminotransferase family.</text>
</comment>
<sequence length="393" mass="44667">MAIKFSERVSKVNASEIRELLKLTARPEIISFAGGLPAPELFPVEEMKKVSVKVLEEMGQEALQYSPTEGYNPLRKQIASRMKKVNVETSMDNILVTSGSQQGLDFSGKIFLNPGDVVICESPSYLGAINAFKAYECEFLEISTDNDGMIIEELEEKLSKIDNAKMIYVIPDFQNPTGRTWSLQRRKGLLEVAKKYDLPIVEDNPYGELRFEGEMLPSIKSMDEDGRVIFLGTFSKTFCPGLRIGWVCAEHDILEKYILVKQGADLQSNSMSQRELSVFLDVYDLDEHIEKIKDIYRVRRNLMMQYIKSEFPKEAVATYPNGGLFTWVELPEYINARELMERALKENVAFVPGGSFFPNGGNENTMRINYSNMPDDKIIEGIKRLGKVIKEFL</sequence>
<name>A0AAU9E6R3_9FIRM</name>
<dbReference type="CDD" id="cd00609">
    <property type="entry name" value="AAT_like"/>
    <property type="match status" value="1"/>
</dbReference>
<dbReference type="GO" id="GO:0030170">
    <property type="term" value="F:pyridoxal phosphate binding"/>
    <property type="evidence" value="ECO:0007669"/>
    <property type="project" value="InterPro"/>
</dbReference>
<reference evidence="8 9" key="1">
    <citation type="submission" date="2023-08" db="EMBL/GenBank/DDBJ databases">
        <title>Helicovermis profunda gen. nov., sp. nov., a novel mesophilic, fermentative bacterium within the Bacillota from a deep-sea hydrothermal vent chimney.</title>
        <authorList>
            <person name="Miyazaki U."/>
            <person name="Mizutani D."/>
            <person name="Hashimoto Y."/>
            <person name="Tame A."/>
            <person name="Sawayama S."/>
            <person name="Miyazaki J."/>
            <person name="Takai K."/>
            <person name="Nakagawa S."/>
        </authorList>
    </citation>
    <scope>NUCLEOTIDE SEQUENCE [LARGE SCALE GENOMIC DNA]</scope>
    <source>
        <strain evidence="8 9">S502</strain>
    </source>
</reference>
<evidence type="ECO:0000256" key="2">
    <source>
        <dbReference type="ARBA" id="ARBA00007441"/>
    </source>
</evidence>
<evidence type="ECO:0000256" key="5">
    <source>
        <dbReference type="ARBA" id="ARBA00022679"/>
    </source>
</evidence>
<dbReference type="EMBL" id="AP028654">
    <property type="protein sequence ID" value="BEP30414.1"/>
    <property type="molecule type" value="Genomic_DNA"/>
</dbReference>
<evidence type="ECO:0000256" key="1">
    <source>
        <dbReference type="ARBA" id="ARBA00001933"/>
    </source>
</evidence>
<comment type="cofactor">
    <cofactor evidence="1">
        <name>pyridoxal 5'-phosphate</name>
        <dbReference type="ChEBI" id="CHEBI:597326"/>
    </cofactor>
</comment>
<comment type="subunit">
    <text evidence="3">Homodimer.</text>
</comment>
<gene>
    <name evidence="8" type="ORF">HLPR_27450</name>
</gene>
<keyword evidence="4 8" id="KW-0032">Aminotransferase</keyword>
<dbReference type="Gene3D" id="3.40.640.10">
    <property type="entry name" value="Type I PLP-dependent aspartate aminotransferase-like (Major domain)"/>
    <property type="match status" value="1"/>
</dbReference>
<keyword evidence="6" id="KW-0663">Pyridoxal phosphate</keyword>
<dbReference type="AlphaFoldDB" id="A0AAU9E6R3"/>
<evidence type="ECO:0000313" key="9">
    <source>
        <dbReference type="Proteomes" id="UP001321786"/>
    </source>
</evidence>
<dbReference type="InterPro" id="IPR015424">
    <property type="entry name" value="PyrdxlP-dep_Trfase"/>
</dbReference>
<dbReference type="FunFam" id="3.40.640.10:FF:000053">
    <property type="entry name" value="Aminotransferase, class I"/>
    <property type="match status" value="1"/>
</dbReference>
<dbReference type="RefSeq" id="WP_338536000.1">
    <property type="nucleotide sequence ID" value="NZ_AP028654.1"/>
</dbReference>